<evidence type="ECO:0000259" key="2">
    <source>
        <dbReference type="Pfam" id="PF00561"/>
    </source>
</evidence>
<dbReference type="GeneID" id="92743855"/>
<evidence type="ECO:0000313" key="3">
    <source>
        <dbReference type="EMBL" id="VEE91256.1"/>
    </source>
</evidence>
<dbReference type="RefSeq" id="WP_039198437.1">
    <property type="nucleotide sequence ID" value="NZ_LR134310.1"/>
</dbReference>
<protein>
    <submittedName>
        <fullName evidence="3">Alpha/beta hydrolase fold protein</fullName>
        <ecNumber evidence="3">3.7.1.8</ecNumber>
    </submittedName>
</protein>
<dbReference type="Pfam" id="PF00561">
    <property type="entry name" value="Abhydrolase_1"/>
    <property type="match status" value="1"/>
</dbReference>
<dbReference type="PANTHER" id="PTHR43433">
    <property type="entry name" value="HYDROLASE, ALPHA/BETA FOLD FAMILY PROTEIN"/>
    <property type="match status" value="1"/>
</dbReference>
<evidence type="ECO:0000256" key="1">
    <source>
        <dbReference type="SAM" id="SignalP"/>
    </source>
</evidence>
<feature type="signal peptide" evidence="1">
    <location>
        <begin position="1"/>
        <end position="21"/>
    </location>
</feature>
<dbReference type="InterPro" id="IPR000073">
    <property type="entry name" value="AB_hydrolase_1"/>
</dbReference>
<dbReference type="AlphaFoldDB" id="A0AAX3FMX5"/>
<feature type="domain" description="AB hydrolase-1" evidence="2">
    <location>
        <begin position="68"/>
        <end position="166"/>
    </location>
</feature>
<dbReference type="Gene3D" id="3.40.50.1820">
    <property type="entry name" value="alpha/beta hydrolase"/>
    <property type="match status" value="1"/>
</dbReference>
<reference evidence="3 4" key="1">
    <citation type="submission" date="2018-12" db="EMBL/GenBank/DDBJ databases">
        <authorList>
            <consortium name="Pathogen Informatics"/>
        </authorList>
    </citation>
    <scope>NUCLEOTIDE SEQUENCE [LARGE SCALE GENOMIC DNA]</scope>
    <source>
        <strain evidence="3 4">NCTC8529</strain>
    </source>
</reference>
<evidence type="ECO:0000313" key="4">
    <source>
        <dbReference type="Proteomes" id="UP000268529"/>
    </source>
</evidence>
<dbReference type="EMBL" id="LR134310">
    <property type="protein sequence ID" value="VEE91256.1"/>
    <property type="molecule type" value="Genomic_DNA"/>
</dbReference>
<dbReference type="InterPro" id="IPR029058">
    <property type="entry name" value="AB_hydrolase_fold"/>
</dbReference>
<proteinExistence type="predicted"/>
<organism evidence="3 4">
    <name type="scientific">Actinobacillus equuli</name>
    <dbReference type="NCBI Taxonomy" id="718"/>
    <lineage>
        <taxon>Bacteria</taxon>
        <taxon>Pseudomonadati</taxon>
        <taxon>Pseudomonadota</taxon>
        <taxon>Gammaproteobacteria</taxon>
        <taxon>Pasteurellales</taxon>
        <taxon>Pasteurellaceae</taxon>
        <taxon>Actinobacillus</taxon>
    </lineage>
</organism>
<keyword evidence="1" id="KW-0732">Signal</keyword>
<dbReference type="PANTHER" id="PTHR43433:SF1">
    <property type="entry name" value="BLL5160 PROTEIN"/>
    <property type="match status" value="1"/>
</dbReference>
<feature type="chain" id="PRO_5043881192" evidence="1">
    <location>
        <begin position="22"/>
        <end position="289"/>
    </location>
</feature>
<gene>
    <name evidence="3" type="primary">hsaD</name>
    <name evidence="3" type="ORF">NCTC8529_01241</name>
</gene>
<dbReference type="Proteomes" id="UP000268529">
    <property type="component" value="Chromosome"/>
</dbReference>
<keyword evidence="3" id="KW-0378">Hydrolase</keyword>
<sequence length="289" mass="32077">MNKLAKFLIISSTCLSTSSFAENALRYFGQQENSYISSIAYGNNRQAGHYQNVGDTQIYYEIYGSGKPVVVLHGGLVGSIAEMGQFIDKLSPNYQVIAVSTRGHGKSGIGSLTPSYSQKAKDLNAVLGQVKEPVTLLGFSDGAYTAYQFALDYPEKVSKIIAIGAGTWKKGFRHFDGSFTDFSKLDTNYWQQQQGIRPEPDRMNEWYQQNIMYFNQLEVSAESLSKITQPVLVLAGEKDQNAPLDTIISAYKAIPNAQLAIIPNAPHPVFQVNFPAVWENIEPFLKHDK</sequence>
<dbReference type="GO" id="GO:0016787">
    <property type="term" value="F:hydrolase activity"/>
    <property type="evidence" value="ECO:0007669"/>
    <property type="project" value="UniProtKB-KW"/>
</dbReference>
<dbReference type="PRINTS" id="PR00111">
    <property type="entry name" value="ABHYDROLASE"/>
</dbReference>
<name>A0AAX3FMX5_ACTEU</name>
<accession>A0AAX3FMX5</accession>
<dbReference type="SUPFAM" id="SSF53474">
    <property type="entry name" value="alpha/beta-Hydrolases"/>
    <property type="match status" value="1"/>
</dbReference>
<dbReference type="InterPro" id="IPR050471">
    <property type="entry name" value="AB_hydrolase"/>
</dbReference>
<dbReference type="EC" id="3.7.1.8" evidence="3"/>